<keyword evidence="2" id="KW-0472">Membrane</keyword>
<evidence type="ECO:0000256" key="1">
    <source>
        <dbReference type="SAM" id="MobiDB-lite"/>
    </source>
</evidence>
<feature type="transmembrane region" description="Helical" evidence="2">
    <location>
        <begin position="49"/>
        <end position="66"/>
    </location>
</feature>
<feature type="transmembrane region" description="Helical" evidence="2">
    <location>
        <begin position="154"/>
        <end position="174"/>
    </location>
</feature>
<evidence type="ECO:0000313" key="4">
    <source>
        <dbReference type="Proteomes" id="UP000238589"/>
    </source>
</evidence>
<sequence>MSLSAEIFSWWLLLCGVSLVNVMALLWSARLLRQRQALLPAPVYAARRWQLILSVAYVLGCAYRSALPVFDVPRFCLFDSWFSSVIVGRSVATLAELCFVAQWALLLREIAHVTGSRIGQSVSRLVIPLIALAECFSWYSVLTTSNLGHVVEETLWGLTAALLVATLVTIWPRFPAALRPILAGTCLAGLAYVAFMFLVDVPMYWQRWLADEASGRRYLSLGLGFYDAAGRWVVSHRWQDWQSEMTWMTLYFSLGVWFSLALVHAPVLHPVRNGDGARAAAARPGRRPRLRPGAPARRP</sequence>
<organism evidence="3 4">
    <name type="scientific">Malikia granosa</name>
    <dbReference type="NCBI Taxonomy" id="263067"/>
    <lineage>
        <taxon>Bacteria</taxon>
        <taxon>Pseudomonadati</taxon>
        <taxon>Pseudomonadota</taxon>
        <taxon>Betaproteobacteria</taxon>
        <taxon>Burkholderiales</taxon>
        <taxon>Comamonadaceae</taxon>
        <taxon>Malikia</taxon>
    </lineage>
</organism>
<comment type="caution">
    <text evidence="3">The sequence shown here is derived from an EMBL/GenBank/DDBJ whole genome shotgun (WGS) entry which is preliminary data.</text>
</comment>
<dbReference type="AlphaFoldDB" id="A0A2S9K1Y2"/>
<dbReference type="OrthoDB" id="8885194at2"/>
<feature type="transmembrane region" description="Helical" evidence="2">
    <location>
        <begin position="125"/>
        <end position="142"/>
    </location>
</feature>
<dbReference type="EMBL" id="PVLQ01000070">
    <property type="protein sequence ID" value="PRD64397.1"/>
    <property type="molecule type" value="Genomic_DNA"/>
</dbReference>
<evidence type="ECO:0000313" key="3">
    <source>
        <dbReference type="EMBL" id="PRD64397.1"/>
    </source>
</evidence>
<feature type="region of interest" description="Disordered" evidence="1">
    <location>
        <begin position="277"/>
        <end position="299"/>
    </location>
</feature>
<name>A0A2S9K1Y2_9BURK</name>
<keyword evidence="2" id="KW-1133">Transmembrane helix</keyword>
<feature type="transmembrane region" description="Helical" evidence="2">
    <location>
        <begin position="86"/>
        <end position="105"/>
    </location>
</feature>
<proteinExistence type="predicted"/>
<evidence type="ECO:0000256" key="2">
    <source>
        <dbReference type="SAM" id="Phobius"/>
    </source>
</evidence>
<dbReference type="RefSeq" id="WP_105749285.1">
    <property type="nucleotide sequence ID" value="NZ_PVLQ01000070.1"/>
</dbReference>
<feature type="transmembrane region" description="Helical" evidence="2">
    <location>
        <begin position="248"/>
        <end position="268"/>
    </location>
</feature>
<protein>
    <submittedName>
        <fullName evidence="3">Uncharacterized protein</fullName>
    </submittedName>
</protein>
<feature type="transmembrane region" description="Helical" evidence="2">
    <location>
        <begin position="7"/>
        <end position="28"/>
    </location>
</feature>
<keyword evidence="4" id="KW-1185">Reference proteome</keyword>
<keyword evidence="2" id="KW-0812">Transmembrane</keyword>
<reference evidence="3 4" key="1">
    <citation type="submission" date="2018-03" db="EMBL/GenBank/DDBJ databases">
        <title>Comparative genomics illustrates the genes involved in a hyperalkaliphilic mechanisms of Serpentinomonas isolated from highly-alkaline calcium-rich serpentinized springs.</title>
        <authorList>
            <person name="Suzuki S."/>
            <person name="Ishii S."/>
            <person name="Walworth N."/>
            <person name="Bird L."/>
            <person name="Kuenen J.G."/>
            <person name="Nealson K.H."/>
        </authorList>
    </citation>
    <scope>NUCLEOTIDE SEQUENCE [LARGE SCALE GENOMIC DNA]</scope>
    <source>
        <strain evidence="3 4">P1</strain>
    </source>
</reference>
<dbReference type="Proteomes" id="UP000238589">
    <property type="component" value="Unassembled WGS sequence"/>
</dbReference>
<accession>A0A2S9K1Y2</accession>
<gene>
    <name evidence="3" type="ORF">C6P64_14565</name>
</gene>
<feature type="transmembrane region" description="Helical" evidence="2">
    <location>
        <begin position="181"/>
        <end position="199"/>
    </location>
</feature>